<reference evidence="3" key="1">
    <citation type="submission" date="2016-11" db="EMBL/GenBank/DDBJ databases">
        <authorList>
            <person name="Varghese N."/>
            <person name="Submissions S."/>
        </authorList>
    </citation>
    <scope>NUCLEOTIDE SEQUENCE [LARGE SCALE GENOMIC DNA]</scope>
    <source>
        <strain evidence="3">DSM 15292</strain>
    </source>
</reference>
<dbReference type="AlphaFoldDB" id="A0A1N6EAI7"/>
<evidence type="ECO:0000313" key="3">
    <source>
        <dbReference type="Proteomes" id="UP000185221"/>
    </source>
</evidence>
<evidence type="ECO:0000256" key="1">
    <source>
        <dbReference type="SAM" id="SignalP"/>
    </source>
</evidence>
<dbReference type="Proteomes" id="UP000185221">
    <property type="component" value="Unassembled WGS sequence"/>
</dbReference>
<proteinExistence type="predicted"/>
<name>A0A1N6EAI7_9BACT</name>
<keyword evidence="3" id="KW-1185">Reference proteome</keyword>
<protein>
    <submittedName>
        <fullName evidence="2">HmuY protein</fullName>
    </submittedName>
</protein>
<dbReference type="OrthoDB" id="1091850at2"/>
<feature type="chain" id="PRO_5013133869" evidence="1">
    <location>
        <begin position="23"/>
        <end position="353"/>
    </location>
</feature>
<keyword evidence="1" id="KW-0732">Signal</keyword>
<feature type="signal peptide" evidence="1">
    <location>
        <begin position="1"/>
        <end position="22"/>
    </location>
</feature>
<dbReference type="InterPro" id="IPR025921">
    <property type="entry name" value="HmuY"/>
</dbReference>
<evidence type="ECO:0000313" key="2">
    <source>
        <dbReference type="EMBL" id="SIN80050.1"/>
    </source>
</evidence>
<dbReference type="PROSITE" id="PS51257">
    <property type="entry name" value="PROKAR_LIPOPROTEIN"/>
    <property type="match status" value="1"/>
</dbReference>
<dbReference type="STRING" id="226505.SAMN05444394_1905"/>
<accession>A0A1N6EAI7</accession>
<gene>
    <name evidence="2" type="ORF">SAMN05444394_1905</name>
</gene>
<dbReference type="EMBL" id="FSRC01000001">
    <property type="protein sequence ID" value="SIN80050.1"/>
    <property type="molecule type" value="Genomic_DNA"/>
</dbReference>
<dbReference type="RefSeq" id="WP_084560907.1">
    <property type="nucleotide sequence ID" value="NZ_FSRC01000001.1"/>
</dbReference>
<sequence length="353" mass="38603">MKNNRLLTICSLFIGASLFSSCKDDSAPMVIPPDESGWMEVNGGGATYPNTAFIKLRSSEQTAVKRTDWDLAFYTGSDFKVLINGTTGAMASATGKTSLEEVGAEEISAAESSGELLLSFTNLEGILHVDDPSNPLENPIIAPISASDDENEVYLLNRGTSGATERTWKKIKITRADSGYLLEHADATGNSSSSLEIPKDDSYNFVYVSFEHGLVEVEPAKADWDIAWTAGTSSTPYPQASNGTLAYFFQDLVYHNIYGGTTTAEVLEEAIPYENFLHSDIASLDFNSDNRLTIGSSWRGGGGPNSSPAVLEDRYYIVKDSEDNYYKLRFLSLTKDGERGRPSFEYELVKEDV</sequence>
<dbReference type="Pfam" id="PF14064">
    <property type="entry name" value="HmuY"/>
    <property type="match status" value="1"/>
</dbReference>
<dbReference type="CDD" id="cd12105">
    <property type="entry name" value="HmuY"/>
    <property type="match status" value="1"/>
</dbReference>
<organism evidence="2 3">
    <name type="scientific">Algoriphagus halophilus</name>
    <dbReference type="NCBI Taxonomy" id="226505"/>
    <lineage>
        <taxon>Bacteria</taxon>
        <taxon>Pseudomonadati</taxon>
        <taxon>Bacteroidota</taxon>
        <taxon>Cytophagia</taxon>
        <taxon>Cytophagales</taxon>
        <taxon>Cyclobacteriaceae</taxon>
        <taxon>Algoriphagus</taxon>
    </lineage>
</organism>